<name>A0AAU7CPU3_9BACT</name>
<proteinExistence type="predicted"/>
<accession>A0AAU7CPU3</accession>
<protein>
    <recommendedName>
        <fullName evidence="2">ISAzo13 family transposase</fullName>
    </recommendedName>
</protein>
<evidence type="ECO:0000313" key="1">
    <source>
        <dbReference type="EMBL" id="XBH07266.1"/>
    </source>
</evidence>
<reference evidence="1" key="1">
    <citation type="submission" date="2024-05" db="EMBL/GenBank/DDBJ databases">
        <title>Planctomycetes of the genus Singulisphaera possess chitinolytic capabilities.</title>
        <authorList>
            <person name="Ivanova A."/>
        </authorList>
    </citation>
    <scope>NUCLEOTIDE SEQUENCE</scope>
    <source>
        <strain evidence="1">Ch08T</strain>
    </source>
</reference>
<dbReference type="AlphaFoldDB" id="A0AAU7CPU3"/>
<gene>
    <name evidence="1" type="ORF">V5E97_14840</name>
</gene>
<dbReference type="EMBL" id="CP155447">
    <property type="protein sequence ID" value="XBH07266.1"/>
    <property type="molecule type" value="Genomic_DNA"/>
</dbReference>
<evidence type="ECO:0008006" key="2">
    <source>
        <dbReference type="Google" id="ProtNLM"/>
    </source>
</evidence>
<dbReference type="RefSeq" id="WP_406700109.1">
    <property type="nucleotide sequence ID" value="NZ_CP155447.1"/>
</dbReference>
<organism evidence="1">
    <name type="scientific">Singulisphaera sp. Ch08</name>
    <dbReference type="NCBI Taxonomy" id="3120278"/>
    <lineage>
        <taxon>Bacteria</taxon>
        <taxon>Pseudomonadati</taxon>
        <taxon>Planctomycetota</taxon>
        <taxon>Planctomycetia</taxon>
        <taxon>Isosphaerales</taxon>
        <taxon>Isosphaeraceae</taxon>
        <taxon>Singulisphaera</taxon>
    </lineage>
</organism>
<sequence length="68" mass="7521">MHDDSELQRKFASILPNLKERQRRLLAAAEARSLGYGGIRRVSRASGISHTAIRRALEQLDAPPLPTG</sequence>